<dbReference type="PROSITE" id="PS50109">
    <property type="entry name" value="HIS_KIN"/>
    <property type="match status" value="1"/>
</dbReference>
<dbReference type="InterPro" id="IPR036890">
    <property type="entry name" value="HATPase_C_sf"/>
</dbReference>
<evidence type="ECO:0000256" key="2">
    <source>
        <dbReference type="ARBA" id="ARBA00012438"/>
    </source>
</evidence>
<dbReference type="Pfam" id="PF02518">
    <property type="entry name" value="HATPase_c"/>
    <property type="match status" value="1"/>
</dbReference>
<dbReference type="SUPFAM" id="SSF55874">
    <property type="entry name" value="ATPase domain of HSP90 chaperone/DNA topoisomerase II/histidine kinase"/>
    <property type="match status" value="1"/>
</dbReference>
<comment type="catalytic activity">
    <reaction evidence="1">
        <text>ATP + protein L-histidine = ADP + protein N-phospho-L-histidine.</text>
        <dbReference type="EC" id="2.7.13.3"/>
    </reaction>
</comment>
<feature type="transmembrane region" description="Helical" evidence="4">
    <location>
        <begin position="252"/>
        <end position="274"/>
    </location>
</feature>
<feature type="domain" description="Histidine kinase" evidence="5">
    <location>
        <begin position="357"/>
        <end position="588"/>
    </location>
</feature>
<dbReference type="GO" id="GO:0000155">
    <property type="term" value="F:phosphorelay sensor kinase activity"/>
    <property type="evidence" value="ECO:0007669"/>
    <property type="project" value="InterPro"/>
</dbReference>
<dbReference type="SMART" id="SM00387">
    <property type="entry name" value="HATPase_c"/>
    <property type="match status" value="1"/>
</dbReference>
<name>A0A244CL64_PSEDV</name>
<reference evidence="6 7" key="1">
    <citation type="submission" date="2017-02" db="EMBL/GenBank/DDBJ databases">
        <title>Pseudoalteromonas ulvae TC14 Genome.</title>
        <authorList>
            <person name="Molmeret M."/>
        </authorList>
    </citation>
    <scope>NUCLEOTIDE SEQUENCE [LARGE SCALE GENOMIC DNA]</scope>
    <source>
        <strain evidence="6">TC14</strain>
    </source>
</reference>
<evidence type="ECO:0000313" key="6">
    <source>
        <dbReference type="EMBL" id="OUL56357.1"/>
    </source>
</evidence>
<organism evidence="6 7">
    <name type="scientific">Pseudoalteromonas ulvae</name>
    <dbReference type="NCBI Taxonomy" id="107327"/>
    <lineage>
        <taxon>Bacteria</taxon>
        <taxon>Pseudomonadati</taxon>
        <taxon>Pseudomonadota</taxon>
        <taxon>Gammaproteobacteria</taxon>
        <taxon>Alteromonadales</taxon>
        <taxon>Pseudoalteromonadaceae</taxon>
        <taxon>Pseudoalteromonas</taxon>
    </lineage>
</organism>
<keyword evidence="3" id="KW-0175">Coiled coil</keyword>
<evidence type="ECO:0000256" key="1">
    <source>
        <dbReference type="ARBA" id="ARBA00000085"/>
    </source>
</evidence>
<evidence type="ECO:0000256" key="3">
    <source>
        <dbReference type="SAM" id="Coils"/>
    </source>
</evidence>
<feature type="coiled-coil region" evidence="3">
    <location>
        <begin position="321"/>
        <end position="348"/>
    </location>
</feature>
<dbReference type="AlphaFoldDB" id="A0A244CL64"/>
<protein>
    <recommendedName>
        <fullName evidence="2">histidine kinase</fullName>
        <ecNumber evidence="2">2.7.13.3</ecNumber>
    </recommendedName>
</protein>
<feature type="transmembrane region" description="Helical" evidence="4">
    <location>
        <begin position="12"/>
        <end position="29"/>
    </location>
</feature>
<dbReference type="Gene3D" id="1.10.287.130">
    <property type="match status" value="1"/>
</dbReference>
<dbReference type="PRINTS" id="PR00344">
    <property type="entry name" value="BCTRLSENSOR"/>
</dbReference>
<evidence type="ECO:0000256" key="4">
    <source>
        <dbReference type="SAM" id="Phobius"/>
    </source>
</evidence>
<dbReference type="InterPro" id="IPR005467">
    <property type="entry name" value="His_kinase_dom"/>
</dbReference>
<proteinExistence type="predicted"/>
<dbReference type="EMBL" id="MWPV01000006">
    <property type="protein sequence ID" value="OUL56357.1"/>
    <property type="molecule type" value="Genomic_DNA"/>
</dbReference>
<keyword evidence="7" id="KW-1185">Reference proteome</keyword>
<keyword evidence="4" id="KW-0472">Membrane</keyword>
<dbReference type="EC" id="2.7.13.3" evidence="2"/>
<evidence type="ECO:0000259" key="5">
    <source>
        <dbReference type="PROSITE" id="PS50109"/>
    </source>
</evidence>
<keyword evidence="4" id="KW-1133">Transmembrane helix</keyword>
<dbReference type="PANTHER" id="PTHR43065">
    <property type="entry name" value="SENSOR HISTIDINE KINASE"/>
    <property type="match status" value="1"/>
</dbReference>
<dbReference type="InterPro" id="IPR036097">
    <property type="entry name" value="HisK_dim/P_sf"/>
</dbReference>
<accession>A0A244CL64</accession>
<dbReference type="InterPro" id="IPR003594">
    <property type="entry name" value="HATPase_dom"/>
</dbReference>
<gene>
    <name evidence="6" type="ORF">B1199_16910</name>
</gene>
<dbReference type="PANTHER" id="PTHR43065:SF47">
    <property type="match status" value="1"/>
</dbReference>
<dbReference type="InterPro" id="IPR004358">
    <property type="entry name" value="Sig_transdc_His_kin-like_C"/>
</dbReference>
<dbReference type="Gene3D" id="3.30.565.10">
    <property type="entry name" value="Histidine kinase-like ATPase, C-terminal domain"/>
    <property type="match status" value="1"/>
</dbReference>
<dbReference type="SUPFAM" id="SSF47384">
    <property type="entry name" value="Homodimeric domain of signal transducing histidine kinase"/>
    <property type="match status" value="1"/>
</dbReference>
<dbReference type="OrthoDB" id="9772100at2"/>
<dbReference type="Proteomes" id="UP000194841">
    <property type="component" value="Unassembled WGS sequence"/>
</dbReference>
<evidence type="ECO:0000313" key="7">
    <source>
        <dbReference type="Proteomes" id="UP000194841"/>
    </source>
</evidence>
<dbReference type="Gene3D" id="6.10.340.10">
    <property type="match status" value="1"/>
</dbReference>
<sequence>MKLRHSLNVSQILSVLTLVIFLTCAFLLYRNDSHTALIHQQLLNLQKAMYQVTSLDTEFINDPDTKSIEQHFQTYLQAKILLSDSLTKTQTSILLLEQLDSSVKEYQKTLYKIVDLQREIGFNEDLGLRAKFRHAVHALQTYSQNLDDKNFEILILEIRRREKDYLLRIDEQYLTLHKTLVNQAKSYHQQHQKSITLLDDYQQALEQYLMLRKEQGLNKNSGLIGQNSLTKKSIEEQTASLSKMINHTLEQYAFNTLMTALILLFIVITCKIIISSLLHRRIAQSFFKMNSLLAKITAENNFILRSDLTGDDELSEFSNHLNELISHVEELLTKLKKAQDRLVEDAKMASLGTMVNGFAHELNTPLGIVITSESHLRHKLHNLKHLLAQGTLKKEHLDNLINEADMGLNLMESNLARCASLITNFKQIAVHQQYDELVEFNLLDQIKSVFQTYNHELNKHSVTFELNIPDNLLLRSYVGAFNQIIGMLINNSLKHGLVPDKTLHIEVLVKLVSGALHFRFSDNGIGIEEEMLKKVFDPFVTTKRGSGGTGLGLSIIYSLITQKLKGELELQSVAGEGIVFYMHLANIDYRYFFENN</sequence>
<keyword evidence="4" id="KW-0812">Transmembrane</keyword>
<dbReference type="RefSeq" id="WP_086745321.1">
    <property type="nucleotide sequence ID" value="NZ_MWPV01000006.1"/>
</dbReference>
<comment type="caution">
    <text evidence="6">The sequence shown here is derived from an EMBL/GenBank/DDBJ whole genome shotgun (WGS) entry which is preliminary data.</text>
</comment>